<accession>A0A6H9WS12</accession>
<feature type="region of interest" description="Disordered" evidence="1">
    <location>
        <begin position="1"/>
        <end position="21"/>
    </location>
</feature>
<feature type="transmembrane region" description="Helical" evidence="2">
    <location>
        <begin position="142"/>
        <end position="164"/>
    </location>
</feature>
<organism evidence="4 5">
    <name type="scientific">Pseudoclavibacter endophyticus</name>
    <dbReference type="NCBI Taxonomy" id="1778590"/>
    <lineage>
        <taxon>Bacteria</taxon>
        <taxon>Bacillati</taxon>
        <taxon>Actinomycetota</taxon>
        <taxon>Actinomycetes</taxon>
        <taxon>Micrococcales</taxon>
        <taxon>Microbacteriaceae</taxon>
        <taxon>Pseudoclavibacter</taxon>
    </lineage>
</organism>
<feature type="domain" description="Heparan-alpha-glucosaminide N-acetyltransferase catalytic" evidence="3">
    <location>
        <begin position="24"/>
        <end position="218"/>
    </location>
</feature>
<comment type="caution">
    <text evidence="4">The sequence shown here is derived from an EMBL/GenBank/DDBJ whole genome shotgun (WGS) entry which is preliminary data.</text>
</comment>
<reference evidence="4 5" key="1">
    <citation type="submission" date="2019-09" db="EMBL/GenBank/DDBJ databases">
        <title>Phylogeny of genus Pseudoclavibacter and closely related genus.</title>
        <authorList>
            <person name="Li Y."/>
        </authorList>
    </citation>
    <scope>NUCLEOTIDE SEQUENCE [LARGE SCALE GENOMIC DNA]</scope>
    <source>
        <strain evidence="4 5">EGI 60007</strain>
    </source>
</reference>
<feature type="transmembrane region" description="Helical" evidence="2">
    <location>
        <begin position="115"/>
        <end position="135"/>
    </location>
</feature>
<protein>
    <submittedName>
        <fullName evidence="4">DUF1624 domain-containing protein</fullName>
    </submittedName>
</protein>
<evidence type="ECO:0000256" key="1">
    <source>
        <dbReference type="SAM" id="MobiDB-lite"/>
    </source>
</evidence>
<sequence length="460" mass="47940">MTSSPPEQHPASSTATAGSAPSWRVDGLDLARFLALIGMMGTHLWLSDAEGATIPLTGALEGKAASLFAVLAGVGIVLATRRHLDAGDARAARLALFGRGAALIVIGLVLGMFSFYILVILTYYGVLFWLLIPFVRLRARWLLIAAAVWAIVWPFCSHGLRLLLATDDWPIKSPNLADLLSPHLLVTDLLLTGTYPAIAWMVYGFVGMAIGKLIVERVGSVGVSGTGTAAAFSPDRGPLRRLGAQLALWGGGVAALVTLVNLVIVRYVYLPTLGSGGTMDDGAPGGLMGGDWESGAADPAQAQQIELESLRENAYGTTPTDSLTNLLSTGPHTSTPFDLLITAGVAMAVIGVCIIVASFFGRLAGRILLPVLGAGAAPLTVYAVHVVLTTALRLLAQGSGAADSWLASSWQIWLVNILVALAIGAAIRLARMRGPLESLVTASGRWAAGLRGARRGAAVM</sequence>
<feature type="transmembrane region" description="Helical" evidence="2">
    <location>
        <begin position="184"/>
        <end position="206"/>
    </location>
</feature>
<keyword evidence="2" id="KW-1133">Transmembrane helix</keyword>
<keyword evidence="2" id="KW-0472">Membrane</keyword>
<dbReference type="Proteomes" id="UP000431744">
    <property type="component" value="Unassembled WGS sequence"/>
</dbReference>
<dbReference type="OrthoDB" id="4966979at2"/>
<dbReference type="RefSeq" id="WP_158028997.1">
    <property type="nucleotide sequence ID" value="NZ_BMHG01000001.1"/>
</dbReference>
<gene>
    <name evidence="4" type="ORF">F8O04_09650</name>
</gene>
<proteinExistence type="predicted"/>
<dbReference type="EMBL" id="WBJY01000001">
    <property type="protein sequence ID" value="KAB1650411.1"/>
    <property type="molecule type" value="Genomic_DNA"/>
</dbReference>
<feature type="transmembrane region" description="Helical" evidence="2">
    <location>
        <begin position="339"/>
        <end position="360"/>
    </location>
</feature>
<dbReference type="Pfam" id="PF07786">
    <property type="entry name" value="HGSNAT_cat"/>
    <property type="match status" value="1"/>
</dbReference>
<feature type="transmembrane region" description="Helical" evidence="2">
    <location>
        <begin position="91"/>
        <end position="109"/>
    </location>
</feature>
<evidence type="ECO:0000256" key="2">
    <source>
        <dbReference type="SAM" id="Phobius"/>
    </source>
</evidence>
<feature type="transmembrane region" description="Helical" evidence="2">
    <location>
        <begin position="246"/>
        <end position="269"/>
    </location>
</feature>
<keyword evidence="2" id="KW-0812">Transmembrane</keyword>
<evidence type="ECO:0000313" key="5">
    <source>
        <dbReference type="Proteomes" id="UP000431744"/>
    </source>
</evidence>
<name>A0A6H9WS12_9MICO</name>
<evidence type="ECO:0000259" key="3">
    <source>
        <dbReference type="Pfam" id="PF07786"/>
    </source>
</evidence>
<dbReference type="InterPro" id="IPR012429">
    <property type="entry name" value="HGSNAT_cat"/>
</dbReference>
<keyword evidence="5" id="KW-1185">Reference proteome</keyword>
<evidence type="ECO:0000313" key="4">
    <source>
        <dbReference type="EMBL" id="KAB1650411.1"/>
    </source>
</evidence>
<dbReference type="AlphaFoldDB" id="A0A6H9WS12"/>
<feature type="transmembrane region" description="Helical" evidence="2">
    <location>
        <begin position="367"/>
        <end position="392"/>
    </location>
</feature>
<feature type="compositionally biased region" description="Low complexity" evidence="1">
    <location>
        <begin position="10"/>
        <end position="21"/>
    </location>
</feature>
<feature type="transmembrane region" description="Helical" evidence="2">
    <location>
        <begin position="58"/>
        <end position="79"/>
    </location>
</feature>
<feature type="transmembrane region" description="Helical" evidence="2">
    <location>
        <begin position="412"/>
        <end position="430"/>
    </location>
</feature>